<dbReference type="Pfam" id="PF00328">
    <property type="entry name" value="His_Phos_2"/>
    <property type="match status" value="1"/>
</dbReference>
<evidence type="ECO:0000256" key="2">
    <source>
        <dbReference type="ARBA" id="ARBA00022801"/>
    </source>
</evidence>
<dbReference type="PANTHER" id="PTHR11567:SF110">
    <property type="entry name" value="2-PHOSPHOXYLOSE PHOSPHATASE 1"/>
    <property type="match status" value="1"/>
</dbReference>
<keyword evidence="5" id="KW-1185">Reference proteome</keyword>
<evidence type="ECO:0000256" key="3">
    <source>
        <dbReference type="SAM" id="SignalP"/>
    </source>
</evidence>
<sequence>MSAFFSRISQGALCAALFSVLSVSSAAASEQSAPPSGAVLKRVVLVARHGIRSPTQKIETLNVKTGRSWSPWPVPPGQLTDHGRADLHLMGDFIRHYYAPFSGLGGAEKQVCPHTSSLFVWADAADTRTRQTGDILAQSMSGGCVSQAHSLAPGQKDPLFNALASGHAYADQHNISAILQAVYRHDEAGALPRDVREAEETLQKLFDPEGCGHTPAICFTAPARLTWKKGAPHASGGLALSATVSENLLLEYAQGLPATVSLPASSSDDSQIALLNIVLPAHNYQSETIRRMPALAARRGQFLVSAILALLDNKVPSSPAEAVFPQDAKVVVFAGHDTTLDMLSALFGLDWSFKDQPDPTAPDTVLGFELWQMPDGKNQVKFVIFHQSLKQLRETLPVADRADHGQPQVLQSRLCQAETVCTPEVLARHIAHAG</sequence>
<gene>
    <name evidence="4" type="ORF">OQ497_05175</name>
</gene>
<protein>
    <submittedName>
        <fullName evidence="4">Histidine-type phosphatase</fullName>
    </submittedName>
</protein>
<feature type="chain" id="PRO_5046979874" evidence="3">
    <location>
        <begin position="29"/>
        <end position="434"/>
    </location>
</feature>
<dbReference type="InterPro" id="IPR050645">
    <property type="entry name" value="Histidine_acid_phosphatase"/>
</dbReference>
<organism evidence="4 5">
    <name type="scientific">Acetobacter thailandicus</name>
    <dbReference type="NCBI Taxonomy" id="1502842"/>
    <lineage>
        <taxon>Bacteria</taxon>
        <taxon>Pseudomonadati</taxon>
        <taxon>Pseudomonadota</taxon>
        <taxon>Alphaproteobacteria</taxon>
        <taxon>Acetobacterales</taxon>
        <taxon>Acetobacteraceae</taxon>
        <taxon>Acetobacter</taxon>
    </lineage>
</organism>
<dbReference type="SUPFAM" id="SSF53254">
    <property type="entry name" value="Phosphoglycerate mutase-like"/>
    <property type="match status" value="1"/>
</dbReference>
<evidence type="ECO:0000313" key="5">
    <source>
        <dbReference type="Proteomes" id="UP001301152"/>
    </source>
</evidence>
<feature type="signal peptide" evidence="3">
    <location>
        <begin position="1"/>
        <end position="28"/>
    </location>
</feature>
<evidence type="ECO:0000313" key="4">
    <source>
        <dbReference type="EMBL" id="MCX2563355.1"/>
    </source>
</evidence>
<dbReference type="Proteomes" id="UP001301152">
    <property type="component" value="Unassembled WGS sequence"/>
</dbReference>
<dbReference type="RefSeq" id="WP_173559084.1">
    <property type="nucleotide sequence ID" value="NZ_JAPIUZ010000002.1"/>
</dbReference>
<dbReference type="EMBL" id="JAPIUZ010000002">
    <property type="protein sequence ID" value="MCX2563355.1"/>
    <property type="molecule type" value="Genomic_DNA"/>
</dbReference>
<comment type="similarity">
    <text evidence="1">Belongs to the histidine acid phosphatase family.</text>
</comment>
<keyword evidence="3" id="KW-0732">Signal</keyword>
<dbReference type="CDD" id="cd07061">
    <property type="entry name" value="HP_HAP_like"/>
    <property type="match status" value="1"/>
</dbReference>
<proteinExistence type="inferred from homology"/>
<dbReference type="Gene3D" id="3.40.50.1240">
    <property type="entry name" value="Phosphoglycerate mutase-like"/>
    <property type="match status" value="2"/>
</dbReference>
<comment type="caution">
    <text evidence="4">The sequence shown here is derived from an EMBL/GenBank/DDBJ whole genome shotgun (WGS) entry which is preliminary data.</text>
</comment>
<name>A0ABT3QDK9_9PROT</name>
<dbReference type="PANTHER" id="PTHR11567">
    <property type="entry name" value="ACID PHOSPHATASE-RELATED"/>
    <property type="match status" value="1"/>
</dbReference>
<accession>A0ABT3QDK9</accession>
<dbReference type="InterPro" id="IPR000560">
    <property type="entry name" value="His_Pase_clade-2"/>
</dbReference>
<dbReference type="PROSITE" id="PS00616">
    <property type="entry name" value="HIS_ACID_PHOSPHAT_1"/>
    <property type="match status" value="1"/>
</dbReference>
<keyword evidence="2" id="KW-0378">Hydrolase</keyword>
<dbReference type="InterPro" id="IPR033379">
    <property type="entry name" value="Acid_Pase_AS"/>
</dbReference>
<evidence type="ECO:0000256" key="1">
    <source>
        <dbReference type="ARBA" id="ARBA00005375"/>
    </source>
</evidence>
<reference evidence="4 5" key="1">
    <citation type="submission" date="2022-11" db="EMBL/GenBank/DDBJ databases">
        <title>Genome sequencing of Acetobacter type strain.</title>
        <authorList>
            <person name="Heo J."/>
            <person name="Lee D."/>
            <person name="Han B.-H."/>
            <person name="Hong S.-B."/>
            <person name="Kwon S.-W."/>
        </authorList>
    </citation>
    <scope>NUCLEOTIDE SEQUENCE [LARGE SCALE GENOMIC DNA]</scope>
    <source>
        <strain evidence="4 5">KACC 21253</strain>
    </source>
</reference>
<dbReference type="InterPro" id="IPR029033">
    <property type="entry name" value="His_PPase_superfam"/>
</dbReference>